<evidence type="ECO:0000313" key="2">
    <source>
        <dbReference type="EMBL" id="CAB9494766.1"/>
    </source>
</evidence>
<name>A0A6T9Y3E0_ALTMA</name>
<dbReference type="EMBL" id="LR812090">
    <property type="protein sequence ID" value="CAB9494766.1"/>
    <property type="molecule type" value="Genomic_DNA"/>
</dbReference>
<dbReference type="AlphaFoldDB" id="A0A6T9Y3E0"/>
<gene>
    <name evidence="2" type="ORF">ALFOR1_40135</name>
</gene>
<feature type="chain" id="PRO_5029620815" evidence="1">
    <location>
        <begin position="23"/>
        <end position="396"/>
    </location>
</feature>
<evidence type="ECO:0000256" key="1">
    <source>
        <dbReference type="SAM" id="SignalP"/>
    </source>
</evidence>
<dbReference type="RefSeq" id="WP_179984068.1">
    <property type="nucleotide sequence ID" value="NZ_LR812090.1"/>
</dbReference>
<protein>
    <submittedName>
        <fullName evidence="2">Uncharacterized protein</fullName>
    </submittedName>
</protein>
<organism evidence="2 3">
    <name type="scientific">Alteromonas macleodii</name>
    <name type="common">Pseudoalteromonas macleodii</name>
    <dbReference type="NCBI Taxonomy" id="28108"/>
    <lineage>
        <taxon>Bacteria</taxon>
        <taxon>Pseudomonadati</taxon>
        <taxon>Pseudomonadota</taxon>
        <taxon>Gammaproteobacteria</taxon>
        <taxon>Alteromonadales</taxon>
        <taxon>Alteromonadaceae</taxon>
        <taxon>Alteromonas/Salinimonas group</taxon>
        <taxon>Alteromonas</taxon>
    </lineage>
</organism>
<sequence>MRYLIQISILSLLIMLSIPSTASELTSTYVCDDCSYSDAIDMARSYHIQPECVAENLGNDGQVLLGNTTFSCPTTTQELIITDPINRTSFKFEVRAVQTVDWGTAYDITVTDKSMIQEERDALEMFYEIDEDFRRGMEQNIWIEAEPFISANTQNVSISSGGAGVVAMTSSNSGGPDCSNHASQIFGSAEFRNNVENQSTQQITRQMGLSSWKDFTSQIDTNVSLSLGTSLGVSINFSQRQNSYFVTREDDNGGKLVYEVSYHGEKREITRLPRLRSSTERFLNLNFKLIPGVSTIDGYRITSLFGGYTDLTEIPISVCLSEMLTKLLNTKTLTEGGGSGSLIDAVGFDASNGGTLIPRANTWTNLGGCRIVEGTGQICRAGTNDCVQVRADYIDC</sequence>
<accession>A0A6T9Y3E0</accession>
<evidence type="ECO:0000313" key="3">
    <source>
        <dbReference type="Proteomes" id="UP000509458"/>
    </source>
</evidence>
<proteinExistence type="predicted"/>
<reference evidence="2 3" key="1">
    <citation type="submission" date="2020-06" db="EMBL/GenBank/DDBJ databases">
        <authorList>
            <person name="Duchaud E."/>
        </authorList>
    </citation>
    <scope>NUCLEOTIDE SEQUENCE [LARGE SCALE GENOMIC DNA]</scope>
    <source>
        <strain evidence="2">Alteromonas fortis</strain>
    </source>
</reference>
<feature type="signal peptide" evidence="1">
    <location>
        <begin position="1"/>
        <end position="22"/>
    </location>
</feature>
<dbReference type="Proteomes" id="UP000509458">
    <property type="component" value="Chromosome"/>
</dbReference>
<keyword evidence="1" id="KW-0732">Signal</keyword>